<comment type="caution">
    <text evidence="2">The sequence shown here is derived from an EMBL/GenBank/DDBJ whole genome shotgun (WGS) entry which is preliminary data.</text>
</comment>
<gene>
    <name evidence="2" type="ORF">AVEN_5831_1</name>
</gene>
<reference evidence="2 3" key="1">
    <citation type="journal article" date="2019" name="Sci. Rep.">
        <title>Orb-weaving spider Araneus ventricosus genome elucidates the spidroin gene catalogue.</title>
        <authorList>
            <person name="Kono N."/>
            <person name="Nakamura H."/>
            <person name="Ohtoshi R."/>
            <person name="Moran D.A.P."/>
            <person name="Shinohara A."/>
            <person name="Yoshida Y."/>
            <person name="Fujiwara M."/>
            <person name="Mori M."/>
            <person name="Tomita M."/>
            <person name="Arakawa K."/>
        </authorList>
    </citation>
    <scope>NUCLEOTIDE SEQUENCE [LARGE SCALE GENOMIC DNA]</scope>
</reference>
<organism evidence="2 3">
    <name type="scientific">Araneus ventricosus</name>
    <name type="common">Orbweaver spider</name>
    <name type="synonym">Epeira ventricosa</name>
    <dbReference type="NCBI Taxonomy" id="182803"/>
    <lineage>
        <taxon>Eukaryota</taxon>
        <taxon>Metazoa</taxon>
        <taxon>Ecdysozoa</taxon>
        <taxon>Arthropoda</taxon>
        <taxon>Chelicerata</taxon>
        <taxon>Arachnida</taxon>
        <taxon>Araneae</taxon>
        <taxon>Araneomorphae</taxon>
        <taxon>Entelegynae</taxon>
        <taxon>Araneoidea</taxon>
        <taxon>Araneidae</taxon>
        <taxon>Araneus</taxon>
    </lineage>
</organism>
<dbReference type="AlphaFoldDB" id="A0A4Y2L1X5"/>
<keyword evidence="3" id="KW-1185">Reference proteome</keyword>
<proteinExistence type="predicted"/>
<accession>A0A4Y2L1X5</accession>
<evidence type="ECO:0000313" key="2">
    <source>
        <dbReference type="EMBL" id="GBN08522.1"/>
    </source>
</evidence>
<evidence type="ECO:0000256" key="1">
    <source>
        <dbReference type="SAM" id="MobiDB-lite"/>
    </source>
</evidence>
<sequence length="112" mass="12372">MDVVWLLLKSHPAPPPRLINGACSRTLRPSDPPSLDPNHWEKPSRTLKPLTSTRTPIIWENLDKQQEEFLLGRTSLISDPSPDVRTTPELAPSIQTRTTPLIVGLPAGPQGL</sequence>
<dbReference type="EMBL" id="BGPR01005270">
    <property type="protein sequence ID" value="GBN08522.1"/>
    <property type="molecule type" value="Genomic_DNA"/>
</dbReference>
<feature type="region of interest" description="Disordered" evidence="1">
    <location>
        <begin position="28"/>
        <end position="47"/>
    </location>
</feature>
<evidence type="ECO:0000313" key="3">
    <source>
        <dbReference type="Proteomes" id="UP000499080"/>
    </source>
</evidence>
<feature type="region of interest" description="Disordered" evidence="1">
    <location>
        <begin position="76"/>
        <end position="112"/>
    </location>
</feature>
<dbReference type="Proteomes" id="UP000499080">
    <property type="component" value="Unassembled WGS sequence"/>
</dbReference>
<protein>
    <submittedName>
        <fullName evidence="2">Uncharacterized protein</fullName>
    </submittedName>
</protein>
<name>A0A4Y2L1X5_ARAVE</name>